<evidence type="ECO:0000313" key="11">
    <source>
        <dbReference type="Proteomes" id="UP001527882"/>
    </source>
</evidence>
<keyword evidence="2 8" id="KW-0813">Transport</keyword>
<feature type="domain" description="ABC transmembrane type-1" evidence="9">
    <location>
        <begin position="67"/>
        <end position="255"/>
    </location>
</feature>
<dbReference type="Pfam" id="PF00528">
    <property type="entry name" value="BPD_transp_1"/>
    <property type="match status" value="1"/>
</dbReference>
<feature type="transmembrane region" description="Helical" evidence="8">
    <location>
        <begin position="146"/>
        <end position="163"/>
    </location>
</feature>
<dbReference type="PANTHER" id="PTHR43357">
    <property type="entry name" value="INNER MEMBRANE ABC TRANSPORTER PERMEASE PROTEIN YDCV"/>
    <property type="match status" value="1"/>
</dbReference>
<evidence type="ECO:0000256" key="7">
    <source>
        <dbReference type="ARBA" id="ARBA00023136"/>
    </source>
</evidence>
<keyword evidence="4" id="KW-0997">Cell inner membrane</keyword>
<dbReference type="PANTHER" id="PTHR43357:SF4">
    <property type="entry name" value="INNER MEMBRANE ABC TRANSPORTER PERMEASE PROTEIN YDCV"/>
    <property type="match status" value="1"/>
</dbReference>
<dbReference type="PROSITE" id="PS50928">
    <property type="entry name" value="ABC_TM1"/>
    <property type="match status" value="1"/>
</dbReference>
<comment type="subcellular location">
    <subcellularLocation>
        <location evidence="1">Cell inner membrane</location>
        <topology evidence="1">Multi-pass membrane protein</topology>
    </subcellularLocation>
    <subcellularLocation>
        <location evidence="8">Cell membrane</location>
        <topology evidence="8">Multi-pass membrane protein</topology>
    </subcellularLocation>
</comment>
<protein>
    <submittedName>
        <fullName evidence="10">ABC transporter permease subunit</fullName>
    </submittedName>
</protein>
<evidence type="ECO:0000256" key="2">
    <source>
        <dbReference type="ARBA" id="ARBA00022448"/>
    </source>
</evidence>
<proteinExistence type="inferred from homology"/>
<evidence type="ECO:0000256" key="1">
    <source>
        <dbReference type="ARBA" id="ARBA00004429"/>
    </source>
</evidence>
<evidence type="ECO:0000256" key="3">
    <source>
        <dbReference type="ARBA" id="ARBA00022475"/>
    </source>
</evidence>
<reference evidence="10 11" key="1">
    <citation type="submission" date="2022-12" db="EMBL/GenBank/DDBJ databases">
        <title>Draft genome sequence of Paenibacillus sp. dW9.</title>
        <authorList>
            <person name="Choi E.-W."/>
            <person name="Kim D.-U."/>
        </authorList>
    </citation>
    <scope>NUCLEOTIDE SEQUENCE [LARGE SCALE GENOMIC DNA]</scope>
    <source>
        <strain evidence="11">dW9</strain>
    </source>
</reference>
<evidence type="ECO:0000256" key="4">
    <source>
        <dbReference type="ARBA" id="ARBA00022519"/>
    </source>
</evidence>
<dbReference type="EMBL" id="JAQAGZ010000029">
    <property type="protein sequence ID" value="MCZ8516963.1"/>
    <property type="molecule type" value="Genomic_DNA"/>
</dbReference>
<sequence>MMSGRMMHVLHVLITAFVIALIILPFIPLLLSSVSAGWRWPEVLPHSYSLRSWEYVFSPNSGTLEAIWTSVYIAMFVTVINIVIAVPAADALARREFKGKRIVEGVLYAPMIVPAFVPVMGLYMTFIKLGLTESVYGVILSHLSPTLPYMIRALIVSFGTLGFQWEEQGRMLGAKRFARFRHIVLPHILPGIAAGASLSILVSLSQYLITFLVGGGQVMTLPLLLFPFISGGDPAVGSAYTLLFAGVSVILLWVMDLGLKTYYRKQMPLHW</sequence>
<dbReference type="Gene3D" id="1.10.3720.10">
    <property type="entry name" value="MetI-like"/>
    <property type="match status" value="1"/>
</dbReference>
<feature type="transmembrane region" description="Helical" evidence="8">
    <location>
        <begin position="66"/>
        <end position="93"/>
    </location>
</feature>
<dbReference type="InterPro" id="IPR000515">
    <property type="entry name" value="MetI-like"/>
</dbReference>
<keyword evidence="3" id="KW-1003">Cell membrane</keyword>
<feature type="transmembrane region" description="Helical" evidence="8">
    <location>
        <begin position="236"/>
        <end position="255"/>
    </location>
</feature>
<evidence type="ECO:0000256" key="5">
    <source>
        <dbReference type="ARBA" id="ARBA00022692"/>
    </source>
</evidence>
<gene>
    <name evidence="10" type="ORF">O9H85_32325</name>
</gene>
<organism evidence="10 11">
    <name type="scientific">Paenibacillus gyeongsangnamensis</name>
    <dbReference type="NCBI Taxonomy" id="3388067"/>
    <lineage>
        <taxon>Bacteria</taxon>
        <taxon>Bacillati</taxon>
        <taxon>Bacillota</taxon>
        <taxon>Bacilli</taxon>
        <taxon>Bacillales</taxon>
        <taxon>Paenibacillaceae</taxon>
        <taxon>Paenibacillus</taxon>
    </lineage>
</organism>
<feature type="transmembrane region" description="Helical" evidence="8">
    <location>
        <begin position="105"/>
        <end position="126"/>
    </location>
</feature>
<evidence type="ECO:0000259" key="9">
    <source>
        <dbReference type="PROSITE" id="PS50928"/>
    </source>
</evidence>
<dbReference type="CDD" id="cd06261">
    <property type="entry name" value="TM_PBP2"/>
    <property type="match status" value="1"/>
</dbReference>
<dbReference type="RefSeq" id="WP_269885496.1">
    <property type="nucleotide sequence ID" value="NZ_JAQAGZ010000029.1"/>
</dbReference>
<keyword evidence="6 8" id="KW-1133">Transmembrane helix</keyword>
<dbReference type="Proteomes" id="UP001527882">
    <property type="component" value="Unassembled WGS sequence"/>
</dbReference>
<feature type="transmembrane region" description="Helical" evidence="8">
    <location>
        <begin position="208"/>
        <end position="229"/>
    </location>
</feature>
<evidence type="ECO:0000256" key="8">
    <source>
        <dbReference type="RuleBase" id="RU363032"/>
    </source>
</evidence>
<comment type="caution">
    <text evidence="10">The sequence shown here is derived from an EMBL/GenBank/DDBJ whole genome shotgun (WGS) entry which is preliminary data.</text>
</comment>
<comment type="similarity">
    <text evidence="8">Belongs to the binding-protein-dependent transport system permease family.</text>
</comment>
<evidence type="ECO:0000313" key="10">
    <source>
        <dbReference type="EMBL" id="MCZ8516963.1"/>
    </source>
</evidence>
<dbReference type="SUPFAM" id="SSF161098">
    <property type="entry name" value="MetI-like"/>
    <property type="match status" value="1"/>
</dbReference>
<evidence type="ECO:0000256" key="6">
    <source>
        <dbReference type="ARBA" id="ARBA00022989"/>
    </source>
</evidence>
<dbReference type="InterPro" id="IPR035906">
    <property type="entry name" value="MetI-like_sf"/>
</dbReference>
<keyword evidence="11" id="KW-1185">Reference proteome</keyword>
<accession>A0ABT4QJA6</accession>
<name>A0ABT4QJA6_9BACL</name>
<keyword evidence="5 8" id="KW-0812">Transmembrane</keyword>
<feature type="transmembrane region" description="Helical" evidence="8">
    <location>
        <begin position="183"/>
        <end position="202"/>
    </location>
</feature>
<keyword evidence="7 8" id="KW-0472">Membrane</keyword>